<comment type="caution">
    <text evidence="13">The sequence shown here is derived from an EMBL/GenBank/DDBJ whole genome shotgun (WGS) entry which is preliminary data.</text>
</comment>
<comment type="subcellular location">
    <subcellularLocation>
        <location evidence="10">Cytoplasm</location>
    </subcellularLocation>
</comment>
<reference evidence="14" key="1">
    <citation type="journal article" date="2019" name="Int. J. Syst. Evol. Microbiol.">
        <title>The Global Catalogue of Microorganisms (GCM) 10K type strain sequencing project: providing services to taxonomists for standard genome sequencing and annotation.</title>
        <authorList>
            <consortium name="The Broad Institute Genomics Platform"/>
            <consortium name="The Broad Institute Genome Sequencing Center for Infectious Disease"/>
            <person name="Wu L."/>
            <person name="Ma J."/>
        </authorList>
    </citation>
    <scope>NUCLEOTIDE SEQUENCE [LARGE SCALE GENOMIC DNA]</scope>
    <source>
        <strain evidence="14">JCM 14319</strain>
    </source>
</reference>
<keyword evidence="14" id="KW-1185">Reference proteome</keyword>
<keyword evidence="6 10" id="KW-0460">Magnesium</keyword>
<accession>A0ABP4WWK5</accession>
<feature type="binding site" evidence="10">
    <location>
        <position position="117"/>
    </location>
    <ligand>
        <name>Mn(2+)</name>
        <dbReference type="ChEBI" id="CHEBI:29035"/>
    </ligand>
</feature>
<feature type="binding site" evidence="10">
    <location>
        <position position="35"/>
    </location>
    <ligand>
        <name>Mn(2+)</name>
        <dbReference type="ChEBI" id="CHEBI:29035"/>
    </ligand>
</feature>
<comment type="cofactor">
    <cofactor evidence="10">
        <name>Mg(2+)</name>
        <dbReference type="ChEBI" id="CHEBI:18420"/>
    </cofactor>
    <text evidence="10">Binds 1 Mg(2+) ion per subunit. The magnesium ion binds only when substrate is bound.</text>
</comment>
<keyword evidence="9 10" id="KW-0413">Isomerase</keyword>
<dbReference type="InterPro" id="IPR011876">
    <property type="entry name" value="IsopentenylPP_isomerase_typ1"/>
</dbReference>
<evidence type="ECO:0000256" key="11">
    <source>
        <dbReference type="SAM" id="MobiDB-lite"/>
    </source>
</evidence>
<organism evidence="13 14">
    <name type="scientific">Agromyces humatus</name>
    <dbReference type="NCBI Taxonomy" id="279573"/>
    <lineage>
        <taxon>Bacteria</taxon>
        <taxon>Bacillati</taxon>
        <taxon>Actinomycetota</taxon>
        <taxon>Actinomycetes</taxon>
        <taxon>Micrococcales</taxon>
        <taxon>Microbacteriaceae</taxon>
        <taxon>Agromyces</taxon>
    </lineage>
</organism>
<gene>
    <name evidence="13" type="primary">idi_2</name>
    <name evidence="10" type="synonym">idi</name>
    <name evidence="13" type="ORF">GCM10009747_25880</name>
</gene>
<dbReference type="RefSeq" id="WP_232498754.1">
    <property type="nucleotide sequence ID" value="NZ_BAAANH010000005.1"/>
</dbReference>
<feature type="active site" evidence="10">
    <location>
        <position position="119"/>
    </location>
</feature>
<evidence type="ECO:0000256" key="8">
    <source>
        <dbReference type="ARBA" id="ARBA00023229"/>
    </source>
</evidence>
<dbReference type="InterPro" id="IPR015797">
    <property type="entry name" value="NUDIX_hydrolase-like_dom_sf"/>
</dbReference>
<keyword evidence="4 10" id="KW-0963">Cytoplasm</keyword>
<feature type="binding site" evidence="10">
    <location>
        <position position="72"/>
    </location>
    <ligand>
        <name>Mn(2+)</name>
        <dbReference type="ChEBI" id="CHEBI:29035"/>
    </ligand>
</feature>
<dbReference type="CDD" id="cd02885">
    <property type="entry name" value="NUDIX_IPP_Isomerase"/>
    <property type="match status" value="1"/>
</dbReference>
<feature type="active site" evidence="10">
    <location>
        <position position="70"/>
    </location>
</feature>
<dbReference type="HAMAP" id="MF_00202">
    <property type="entry name" value="Idi"/>
    <property type="match status" value="1"/>
</dbReference>
<feature type="binding site" evidence="10">
    <location>
        <position position="90"/>
    </location>
    <ligand>
        <name>Mg(2+)</name>
        <dbReference type="ChEBI" id="CHEBI:18420"/>
    </ligand>
</feature>
<comment type="function">
    <text evidence="10">Catalyzes the 1,3-allylic rearrangement of the homoallylic substrate isopentenyl (IPP) to its highly electrophilic allylic isomer, dimethylallyl diphosphate (DMAPP).</text>
</comment>
<evidence type="ECO:0000256" key="3">
    <source>
        <dbReference type="ARBA" id="ARBA00012057"/>
    </source>
</evidence>
<dbReference type="SUPFAM" id="SSF55811">
    <property type="entry name" value="Nudix"/>
    <property type="match status" value="1"/>
</dbReference>
<feature type="compositionally biased region" description="Basic and acidic residues" evidence="11">
    <location>
        <begin position="193"/>
        <end position="209"/>
    </location>
</feature>
<dbReference type="Gene3D" id="3.90.79.10">
    <property type="entry name" value="Nucleoside Triphosphate Pyrophosphohydrolase"/>
    <property type="match status" value="1"/>
</dbReference>
<evidence type="ECO:0000313" key="13">
    <source>
        <dbReference type="EMBL" id="GAA1764786.1"/>
    </source>
</evidence>
<sequence length="209" mass="22745">MTSSEIEEVVLLDAQDRPVGRAPKSSVHGADTARHLAFSCHVFNEHGHLLVTRRALTKQAWPGVWTNSFCGHPAPAETLVHAIRRRGEFELGLELTDIDPVLPFFHYRATDASGVVENELCPVYTARTSSTPVPHPGEVMECWWVDPADLADAIRTAPWAFSPWLVLQAHLLPFLGGTLDRAQGGARMGAPGSDRDEGGAREEHGALAS</sequence>
<comment type="pathway">
    <text evidence="1 10">Isoprenoid biosynthesis; dimethylallyl diphosphate biosynthesis; dimethylallyl diphosphate from isopentenyl diphosphate: step 1/1.</text>
</comment>
<keyword evidence="5 10" id="KW-0479">Metal-binding</keyword>
<dbReference type="Pfam" id="PF00293">
    <property type="entry name" value="NUDIX"/>
    <property type="match status" value="1"/>
</dbReference>
<evidence type="ECO:0000313" key="14">
    <source>
        <dbReference type="Proteomes" id="UP001500506"/>
    </source>
</evidence>
<keyword evidence="7 10" id="KW-0464">Manganese</keyword>
<feature type="binding site" evidence="10">
    <location>
        <position position="28"/>
    </location>
    <ligand>
        <name>Mn(2+)</name>
        <dbReference type="ChEBI" id="CHEBI:29035"/>
    </ligand>
</feature>
<dbReference type="InterPro" id="IPR056375">
    <property type="entry name" value="Idi_bact"/>
</dbReference>
<dbReference type="NCBIfam" id="TIGR02150">
    <property type="entry name" value="IPP_isom_1"/>
    <property type="match status" value="1"/>
</dbReference>
<dbReference type="PROSITE" id="PS51462">
    <property type="entry name" value="NUDIX"/>
    <property type="match status" value="1"/>
</dbReference>
<comment type="similarity">
    <text evidence="2 10">Belongs to the IPP isomerase type 1 family.</text>
</comment>
<dbReference type="Proteomes" id="UP001500506">
    <property type="component" value="Unassembled WGS sequence"/>
</dbReference>
<evidence type="ECO:0000259" key="12">
    <source>
        <dbReference type="PROSITE" id="PS51462"/>
    </source>
</evidence>
<feature type="binding site" evidence="10">
    <location>
        <position position="119"/>
    </location>
    <ligand>
        <name>Mn(2+)</name>
        <dbReference type="ChEBI" id="CHEBI:29035"/>
    </ligand>
</feature>
<evidence type="ECO:0000256" key="7">
    <source>
        <dbReference type="ARBA" id="ARBA00023211"/>
    </source>
</evidence>
<dbReference type="NCBIfam" id="NF002995">
    <property type="entry name" value="PRK03759.1"/>
    <property type="match status" value="1"/>
</dbReference>
<protein>
    <recommendedName>
        <fullName evidence="3 10">Isopentenyl-diphosphate Delta-isomerase</fullName>
        <shortName evidence="10">IPP isomerase</shortName>
        <ecNumber evidence="3 10">5.3.3.2</ecNumber>
    </recommendedName>
    <alternativeName>
        <fullName evidence="10">IPP:DMAPP isomerase</fullName>
    </alternativeName>
    <alternativeName>
        <fullName evidence="10">Isopentenyl pyrophosphate isomerase</fullName>
    </alternativeName>
</protein>
<dbReference type="PANTHER" id="PTHR10885:SF0">
    <property type="entry name" value="ISOPENTENYL-DIPHOSPHATE DELTA-ISOMERASE"/>
    <property type="match status" value="1"/>
</dbReference>
<dbReference type="EMBL" id="BAAANH010000005">
    <property type="protein sequence ID" value="GAA1764786.1"/>
    <property type="molecule type" value="Genomic_DNA"/>
</dbReference>
<evidence type="ECO:0000256" key="9">
    <source>
        <dbReference type="ARBA" id="ARBA00023235"/>
    </source>
</evidence>
<evidence type="ECO:0000256" key="1">
    <source>
        <dbReference type="ARBA" id="ARBA00004826"/>
    </source>
</evidence>
<evidence type="ECO:0000256" key="2">
    <source>
        <dbReference type="ARBA" id="ARBA00007579"/>
    </source>
</evidence>
<comment type="catalytic activity">
    <reaction evidence="10">
        <text>isopentenyl diphosphate = dimethylallyl diphosphate</text>
        <dbReference type="Rhea" id="RHEA:23284"/>
        <dbReference type="ChEBI" id="CHEBI:57623"/>
        <dbReference type="ChEBI" id="CHEBI:128769"/>
        <dbReference type="EC" id="5.3.3.2"/>
    </reaction>
</comment>
<dbReference type="EC" id="5.3.3.2" evidence="3 10"/>
<dbReference type="PANTHER" id="PTHR10885">
    <property type="entry name" value="ISOPENTENYL-DIPHOSPHATE DELTA-ISOMERASE"/>
    <property type="match status" value="1"/>
</dbReference>
<keyword evidence="8 10" id="KW-0414">Isoprene biosynthesis</keyword>
<feature type="region of interest" description="Disordered" evidence="11">
    <location>
        <begin position="184"/>
        <end position="209"/>
    </location>
</feature>
<evidence type="ECO:0000256" key="4">
    <source>
        <dbReference type="ARBA" id="ARBA00022490"/>
    </source>
</evidence>
<comment type="cofactor">
    <cofactor evidence="10">
        <name>Mn(2+)</name>
        <dbReference type="ChEBI" id="CHEBI:29035"/>
    </cofactor>
    <text evidence="10">Binds 1 Mn(2+) ion per subunit.</text>
</comment>
<evidence type="ECO:0000256" key="10">
    <source>
        <dbReference type="HAMAP-Rule" id="MF_00202"/>
    </source>
</evidence>
<dbReference type="InterPro" id="IPR000086">
    <property type="entry name" value="NUDIX_hydrolase_dom"/>
</dbReference>
<name>A0ABP4WWK5_9MICO</name>
<feature type="domain" description="Nudix hydrolase" evidence="12">
    <location>
        <begin position="33"/>
        <end position="167"/>
    </location>
</feature>
<evidence type="ECO:0000256" key="5">
    <source>
        <dbReference type="ARBA" id="ARBA00022723"/>
    </source>
</evidence>
<dbReference type="PIRSF" id="PIRSF018427">
    <property type="entry name" value="Isopntndiph_ism"/>
    <property type="match status" value="1"/>
</dbReference>
<proteinExistence type="inferred from homology"/>
<evidence type="ECO:0000256" key="6">
    <source>
        <dbReference type="ARBA" id="ARBA00022842"/>
    </source>
</evidence>